<evidence type="ECO:0000256" key="4">
    <source>
        <dbReference type="SAM" id="Phobius"/>
    </source>
</evidence>
<dbReference type="EMBL" id="BPTR01000001">
    <property type="protein sequence ID" value="GJG27088.1"/>
    <property type="molecule type" value="Genomic_DNA"/>
</dbReference>
<comment type="similarity">
    <text evidence="1">Belongs to the glycosyl hydrolase 25 family.</text>
</comment>
<evidence type="ECO:0000256" key="1">
    <source>
        <dbReference type="ARBA" id="ARBA00010646"/>
    </source>
</evidence>
<dbReference type="Pfam" id="PF01183">
    <property type="entry name" value="Glyco_hydro_25"/>
    <property type="match status" value="1"/>
</dbReference>
<keyword evidence="3" id="KW-0326">Glycosidase</keyword>
<keyword evidence="4" id="KW-0812">Transmembrane</keyword>
<gene>
    <name evidence="5" type="ORF">PRRU23_07880</name>
</gene>
<evidence type="ECO:0000256" key="3">
    <source>
        <dbReference type="ARBA" id="ARBA00023295"/>
    </source>
</evidence>
<organism evidence="5 6">
    <name type="scientific">Segatella bryantii</name>
    <name type="common">Prevotella bryantii</name>
    <dbReference type="NCBI Taxonomy" id="77095"/>
    <lineage>
        <taxon>Bacteria</taxon>
        <taxon>Pseudomonadati</taxon>
        <taxon>Bacteroidota</taxon>
        <taxon>Bacteroidia</taxon>
        <taxon>Bacteroidales</taxon>
        <taxon>Prevotellaceae</taxon>
        <taxon>Segatella</taxon>
    </lineage>
</organism>
<dbReference type="Proteomes" id="UP000887043">
    <property type="component" value="Unassembled WGS sequence"/>
</dbReference>
<dbReference type="InterPro" id="IPR018077">
    <property type="entry name" value="Glyco_hydro_fam25_subgr"/>
</dbReference>
<evidence type="ECO:0000313" key="6">
    <source>
        <dbReference type="Proteomes" id="UP000887043"/>
    </source>
</evidence>
<dbReference type="GO" id="GO:0016998">
    <property type="term" value="P:cell wall macromolecule catabolic process"/>
    <property type="evidence" value="ECO:0007669"/>
    <property type="project" value="InterPro"/>
</dbReference>
<dbReference type="GO" id="GO:0003796">
    <property type="term" value="F:lysozyme activity"/>
    <property type="evidence" value="ECO:0007669"/>
    <property type="project" value="InterPro"/>
</dbReference>
<reference evidence="5" key="1">
    <citation type="submission" date="2021-08" db="EMBL/GenBank/DDBJ databases">
        <title>Prevotella lacticifex sp. nov., isolated from rumen of cow.</title>
        <authorList>
            <person name="Shinkai T."/>
            <person name="Ikeyama N."/>
            <person name="Kumagai M."/>
            <person name="Ohmori H."/>
            <person name="Sakamoto M."/>
            <person name="Ohkuma M."/>
            <person name="Mitsumori M."/>
        </authorList>
    </citation>
    <scope>NUCLEOTIDE SEQUENCE</scope>
    <source>
        <strain evidence="5">DSM 11371</strain>
    </source>
</reference>
<keyword evidence="4" id="KW-0472">Membrane</keyword>
<dbReference type="InterPro" id="IPR017853">
    <property type="entry name" value="GH"/>
</dbReference>
<dbReference type="SMART" id="SM00641">
    <property type="entry name" value="Glyco_25"/>
    <property type="match status" value="1"/>
</dbReference>
<dbReference type="PANTHER" id="PTHR34135">
    <property type="entry name" value="LYSOZYME"/>
    <property type="match status" value="1"/>
</dbReference>
<dbReference type="Gene3D" id="3.20.20.80">
    <property type="entry name" value="Glycosidases"/>
    <property type="match status" value="1"/>
</dbReference>
<dbReference type="SUPFAM" id="SSF51445">
    <property type="entry name" value="(Trans)glycosidases"/>
    <property type="match status" value="1"/>
</dbReference>
<comment type="caution">
    <text evidence="5">The sequence shown here is derived from an EMBL/GenBank/DDBJ whole genome shotgun (WGS) entry which is preliminary data.</text>
</comment>
<protein>
    <submittedName>
        <fullName evidence="5">Glycosyl hydrolase</fullName>
    </submittedName>
</protein>
<proteinExistence type="inferred from homology"/>
<dbReference type="InterPro" id="IPR002053">
    <property type="entry name" value="Glyco_hydro_25"/>
</dbReference>
<feature type="transmembrane region" description="Helical" evidence="4">
    <location>
        <begin position="12"/>
        <end position="32"/>
    </location>
</feature>
<dbReference type="PANTHER" id="PTHR34135:SF2">
    <property type="entry name" value="LYSOZYME"/>
    <property type="match status" value="1"/>
</dbReference>
<keyword evidence="2 5" id="KW-0378">Hydrolase</keyword>
<dbReference type="AlphaFoldDB" id="A0AA37HWU3"/>
<dbReference type="PROSITE" id="PS51904">
    <property type="entry name" value="GLYCOSYL_HYDROL_F25_2"/>
    <property type="match status" value="1"/>
</dbReference>
<name>A0AA37HWU3_SEGBR</name>
<evidence type="ECO:0000256" key="2">
    <source>
        <dbReference type="ARBA" id="ARBA00022801"/>
    </source>
</evidence>
<sequence>MNKKRKKKTNKEKIYTATFIILALIFFTFYIAPWNFITEIRYDKKWPYQDQTSGSYSGDYDGIDISRHQGKIRWDELKKNTHIQFIYIKATEGLTLNDPCYEENIKNARKHGFKVGSYHFLSKGSLGELQFLHFYHVINKSEQDLRPVIDVEDDGTFGWSRSQIQSHLKGFIRACEMIYGVQPIIYCSASYYKDYLSPEFDEYLHFIASYSGKPVLPGEPTYDIWQFSRKGRIPGIWNWVDLNRFAEGMNVEEILWHK</sequence>
<accession>A0AA37HWU3</accession>
<evidence type="ECO:0000313" key="5">
    <source>
        <dbReference type="EMBL" id="GJG27088.1"/>
    </source>
</evidence>
<keyword evidence="4" id="KW-1133">Transmembrane helix</keyword>
<dbReference type="GO" id="GO:0009253">
    <property type="term" value="P:peptidoglycan catabolic process"/>
    <property type="evidence" value="ECO:0007669"/>
    <property type="project" value="InterPro"/>
</dbReference>
<dbReference type="GO" id="GO:0016052">
    <property type="term" value="P:carbohydrate catabolic process"/>
    <property type="evidence" value="ECO:0007669"/>
    <property type="project" value="TreeGrafter"/>
</dbReference>